<evidence type="ECO:0000256" key="9">
    <source>
        <dbReference type="ARBA" id="ARBA00022692"/>
    </source>
</evidence>
<comment type="similarity">
    <text evidence="3">Belongs to the cation transport ATPase (P-type) (TC 3.A.3) family. Type IIIB subfamily.</text>
</comment>
<keyword evidence="6" id="KW-1003">Cell membrane</keyword>
<keyword evidence="14 18" id="KW-1133">Transmembrane helix</keyword>
<keyword evidence="11" id="KW-0067">ATP-binding</keyword>
<dbReference type="InterPro" id="IPR023298">
    <property type="entry name" value="ATPase_P-typ_TM_dom_sf"/>
</dbReference>
<dbReference type="SFLD" id="SFLDF00027">
    <property type="entry name" value="p-type_atpase"/>
    <property type="match status" value="1"/>
</dbReference>
<comment type="caution">
    <text evidence="20">The sequence shown here is derived from an EMBL/GenBank/DDBJ whole genome shotgun (WGS) entry which is preliminary data.</text>
</comment>
<evidence type="ECO:0000256" key="3">
    <source>
        <dbReference type="ARBA" id="ARBA00008746"/>
    </source>
</evidence>
<dbReference type="PRINTS" id="PR01836">
    <property type="entry name" value="MGATPASE"/>
</dbReference>
<evidence type="ECO:0000256" key="18">
    <source>
        <dbReference type="SAM" id="Phobius"/>
    </source>
</evidence>
<feature type="transmembrane region" description="Helical" evidence="18">
    <location>
        <begin position="245"/>
        <end position="263"/>
    </location>
</feature>
<evidence type="ECO:0000256" key="2">
    <source>
        <dbReference type="ARBA" id="ARBA00004429"/>
    </source>
</evidence>
<dbReference type="InterPro" id="IPR036412">
    <property type="entry name" value="HAD-like_sf"/>
</dbReference>
<feature type="transmembrane region" description="Helical" evidence="18">
    <location>
        <begin position="86"/>
        <end position="102"/>
    </location>
</feature>
<proteinExistence type="inferred from homology"/>
<feature type="transmembrane region" description="Helical" evidence="18">
    <location>
        <begin position="724"/>
        <end position="746"/>
    </location>
</feature>
<keyword evidence="12" id="KW-0460">Magnesium</keyword>
<dbReference type="SUPFAM" id="SSF81653">
    <property type="entry name" value="Calcium ATPase, transduction domain A"/>
    <property type="match status" value="1"/>
</dbReference>
<feature type="transmembrane region" description="Helical" evidence="18">
    <location>
        <begin position="758"/>
        <end position="775"/>
    </location>
</feature>
<reference evidence="21" key="1">
    <citation type="journal article" date="2019" name="Int. J. Syst. Evol. Microbiol.">
        <title>The Global Catalogue of Microorganisms (GCM) 10K type strain sequencing project: providing services to taxonomists for standard genome sequencing and annotation.</title>
        <authorList>
            <consortium name="The Broad Institute Genomics Platform"/>
            <consortium name="The Broad Institute Genome Sequencing Center for Infectious Disease"/>
            <person name="Wu L."/>
            <person name="Ma J."/>
        </authorList>
    </citation>
    <scope>NUCLEOTIDE SEQUENCE [LARGE SCALE GENOMIC DNA]</scope>
    <source>
        <strain evidence="21">KCTC 52231</strain>
    </source>
</reference>
<dbReference type="PROSITE" id="PS00154">
    <property type="entry name" value="ATPASE_E1_E2"/>
    <property type="match status" value="1"/>
</dbReference>
<dbReference type="NCBIfam" id="TIGR01494">
    <property type="entry name" value="ATPase_P-type"/>
    <property type="match status" value="2"/>
</dbReference>
<evidence type="ECO:0000256" key="16">
    <source>
        <dbReference type="ARBA" id="ARBA00029806"/>
    </source>
</evidence>
<dbReference type="InterPro" id="IPR023299">
    <property type="entry name" value="ATPase_P-typ_cyto_dom_N"/>
</dbReference>
<sequence>MNSNAQDRPYWTIDGSELTNALGSGAGGLTASEAAQRLVRLGANSIEESTRVGAIRLLMRQFESPLVLILVFAAVVSMLLQQWVDAAIVVTIVLGSSLLGFYQENRASQAVEALKRRLALTCRVVRDDTEKIVPVSSVVPGDIVLLSAGNLVPADGLVLEAADFLVSEAAMTGESFPVEKRPGKIAADAPISARSNAVFLGASVRSGTARVLAVKTGRQSEFGAIAARLRGRPAETDFARGVRRFGYLLIRVMVLIVLFVLTVNLLLDRPVAESLLFAVALAVGLSPELLPAIITVTLSAGAKGMSERGVIVRRLEGIENLGSMDIFCTDKTGTLTEGTVVLHEAIDADGRRSDEVLQFAFLNASFETGIENPIDAAIIGKGETANLTTAGYSKIDEIPYDFTRRLLTIVVESAEHSSQRRIVTKGAFDNVLAACTSVSRSGATIPLDEALREELARFPESRGAEGYRVLAIATRETDVKADYTRDDEAGMTLQGFLVFEDPPKAEAKKTISDLAALGIRIKVISGDNRFVTAHVAQVVGLNPAGILTGDEIAKLNDEALWNMAARTDLFVEVDPQQKERIIRALQRTGHSVGYLGDGINDAPALHVADVGISVEQAVDVARESADIILLNRDLDVLRSGIEEGRRTFANTLKYISITTSANFGNMVSMALATPLLPYLPLSAKQILLNNFLSDMPSIAISSDNADPEQIATPQRWSIRDIQRFMVVFGLISSCFDMLTFATLLFVFHANEATFQTSWFMISLLTELGVVLVLRTRKPAWRSRPSSLLLWSTIAVSGATLTIPYLGTLTGVFDFVPLSATQMGAAILIIAAYLAATEIVKQRVFRPQPRRGDRRDVGTTAQNRR</sequence>
<dbReference type="InterPro" id="IPR004014">
    <property type="entry name" value="ATPase_P-typ_cation-transptr_N"/>
</dbReference>
<evidence type="ECO:0000256" key="5">
    <source>
        <dbReference type="ARBA" id="ARBA00013555"/>
    </source>
</evidence>
<comment type="function">
    <text evidence="1">Mediates magnesium influx to the cytosol.</text>
</comment>
<dbReference type="InterPro" id="IPR006415">
    <property type="entry name" value="P-type_ATPase_IIIB"/>
</dbReference>
<dbReference type="SMART" id="SM00831">
    <property type="entry name" value="Cation_ATPase_N"/>
    <property type="match status" value="1"/>
</dbReference>
<evidence type="ECO:0000256" key="1">
    <source>
        <dbReference type="ARBA" id="ARBA00003954"/>
    </source>
</evidence>
<evidence type="ECO:0000256" key="12">
    <source>
        <dbReference type="ARBA" id="ARBA00022842"/>
    </source>
</evidence>
<dbReference type="SUPFAM" id="SSF81665">
    <property type="entry name" value="Calcium ATPase, transmembrane domain M"/>
    <property type="match status" value="1"/>
</dbReference>
<dbReference type="Pfam" id="PF00689">
    <property type="entry name" value="Cation_ATPase_C"/>
    <property type="match status" value="1"/>
</dbReference>
<dbReference type="InterPro" id="IPR044492">
    <property type="entry name" value="P_typ_ATPase_HD_dom"/>
</dbReference>
<evidence type="ECO:0000256" key="6">
    <source>
        <dbReference type="ARBA" id="ARBA00022475"/>
    </source>
</evidence>
<feature type="domain" description="Cation-transporting P-type ATPase N-terminal" evidence="19">
    <location>
        <begin position="9"/>
        <end position="82"/>
    </location>
</feature>
<dbReference type="Gene3D" id="1.20.1110.10">
    <property type="entry name" value="Calcium-transporting ATPase, transmembrane domain"/>
    <property type="match status" value="1"/>
</dbReference>
<evidence type="ECO:0000256" key="14">
    <source>
        <dbReference type="ARBA" id="ARBA00022989"/>
    </source>
</evidence>
<comment type="subcellular location">
    <subcellularLocation>
        <location evidence="2">Cell inner membrane</location>
        <topology evidence="2">Multi-pass membrane protein</topology>
    </subcellularLocation>
</comment>
<accession>A0ABV7I2L4</accession>
<dbReference type="Pfam" id="PF13246">
    <property type="entry name" value="Cation_ATPase"/>
    <property type="match status" value="1"/>
</dbReference>
<evidence type="ECO:0000256" key="7">
    <source>
        <dbReference type="ARBA" id="ARBA00022519"/>
    </source>
</evidence>
<dbReference type="NCBIfam" id="TIGR01524">
    <property type="entry name" value="ATPase-IIIB_Mg"/>
    <property type="match status" value="1"/>
</dbReference>
<dbReference type="Proteomes" id="UP001595647">
    <property type="component" value="Unassembled WGS sequence"/>
</dbReference>
<dbReference type="InterPro" id="IPR018303">
    <property type="entry name" value="ATPase_P-typ_P_site"/>
</dbReference>
<evidence type="ECO:0000256" key="10">
    <source>
        <dbReference type="ARBA" id="ARBA00022741"/>
    </source>
</evidence>
<gene>
    <name evidence="20" type="primary">mgtA</name>
    <name evidence="20" type="ORF">ACFOHV_07745</name>
</gene>
<feature type="transmembrane region" description="Helical" evidence="18">
    <location>
        <begin position="275"/>
        <end position="298"/>
    </location>
</feature>
<keyword evidence="8" id="KW-0597">Phosphoprotein</keyword>
<keyword evidence="10" id="KW-0547">Nucleotide-binding</keyword>
<dbReference type="SFLD" id="SFLDG00002">
    <property type="entry name" value="C1.7:_P-type_atpase_like"/>
    <property type="match status" value="1"/>
</dbReference>
<evidence type="ECO:0000259" key="19">
    <source>
        <dbReference type="SMART" id="SM00831"/>
    </source>
</evidence>
<dbReference type="InterPro" id="IPR006068">
    <property type="entry name" value="ATPase_P-typ_cation-transptr_C"/>
</dbReference>
<dbReference type="InterPro" id="IPR059000">
    <property type="entry name" value="ATPase_P-type_domA"/>
</dbReference>
<evidence type="ECO:0000256" key="13">
    <source>
        <dbReference type="ARBA" id="ARBA00022967"/>
    </source>
</evidence>
<dbReference type="Gene3D" id="3.40.50.1000">
    <property type="entry name" value="HAD superfamily/HAD-like"/>
    <property type="match status" value="1"/>
</dbReference>
<evidence type="ECO:0000256" key="15">
    <source>
        <dbReference type="ARBA" id="ARBA00023136"/>
    </source>
</evidence>
<comment type="catalytic activity">
    <reaction evidence="17">
        <text>Mg(2+)(out) + ATP + H2O = Mg(2+)(in) + ADP + phosphate + H(+)</text>
        <dbReference type="Rhea" id="RHEA:10260"/>
        <dbReference type="ChEBI" id="CHEBI:15377"/>
        <dbReference type="ChEBI" id="CHEBI:15378"/>
        <dbReference type="ChEBI" id="CHEBI:18420"/>
        <dbReference type="ChEBI" id="CHEBI:30616"/>
        <dbReference type="ChEBI" id="CHEBI:43474"/>
        <dbReference type="ChEBI" id="CHEBI:456216"/>
        <dbReference type="EC" id="7.2.2.14"/>
    </reaction>
</comment>
<evidence type="ECO:0000256" key="17">
    <source>
        <dbReference type="ARBA" id="ARBA00047295"/>
    </source>
</evidence>
<dbReference type="Gene3D" id="2.70.150.10">
    <property type="entry name" value="Calcium-transporting ATPase, cytoplasmic transduction domain A"/>
    <property type="match status" value="1"/>
</dbReference>
<evidence type="ECO:0000256" key="8">
    <source>
        <dbReference type="ARBA" id="ARBA00022553"/>
    </source>
</evidence>
<evidence type="ECO:0000256" key="11">
    <source>
        <dbReference type="ARBA" id="ARBA00022840"/>
    </source>
</evidence>
<evidence type="ECO:0000313" key="21">
    <source>
        <dbReference type="Proteomes" id="UP001595647"/>
    </source>
</evidence>
<keyword evidence="21" id="KW-1185">Reference proteome</keyword>
<keyword evidence="15 18" id="KW-0472">Membrane</keyword>
<dbReference type="Pfam" id="PF00690">
    <property type="entry name" value="Cation_ATPase_N"/>
    <property type="match status" value="1"/>
</dbReference>
<dbReference type="PANTHER" id="PTHR42861">
    <property type="entry name" value="CALCIUM-TRANSPORTING ATPASE"/>
    <property type="match status" value="1"/>
</dbReference>
<dbReference type="Gene3D" id="3.40.1110.10">
    <property type="entry name" value="Calcium-transporting ATPase, cytoplasmic domain N"/>
    <property type="match status" value="1"/>
</dbReference>
<dbReference type="RefSeq" id="WP_182305495.1">
    <property type="nucleotide sequence ID" value="NZ_CP059896.1"/>
</dbReference>
<dbReference type="Pfam" id="PF00122">
    <property type="entry name" value="E1-E2_ATPase"/>
    <property type="match status" value="1"/>
</dbReference>
<dbReference type="InterPro" id="IPR023214">
    <property type="entry name" value="HAD_sf"/>
</dbReference>
<dbReference type="SUPFAM" id="SSF56784">
    <property type="entry name" value="HAD-like"/>
    <property type="match status" value="1"/>
</dbReference>
<dbReference type="InterPro" id="IPR001757">
    <property type="entry name" value="P_typ_ATPase"/>
</dbReference>
<evidence type="ECO:0000256" key="4">
    <source>
        <dbReference type="ARBA" id="ARBA00012786"/>
    </source>
</evidence>
<protein>
    <recommendedName>
        <fullName evidence="5">Magnesium-transporting ATPase, P-type 1</fullName>
        <ecNumber evidence="4">7.2.2.14</ecNumber>
    </recommendedName>
    <alternativeName>
        <fullName evidence="16">Mg(2+) transport ATPase, P-type 1</fullName>
    </alternativeName>
</protein>
<dbReference type="SFLD" id="SFLDS00003">
    <property type="entry name" value="Haloacid_Dehalogenase"/>
    <property type="match status" value="1"/>
</dbReference>
<feature type="transmembrane region" description="Helical" evidence="18">
    <location>
        <begin position="818"/>
        <end position="839"/>
    </location>
</feature>
<feature type="transmembrane region" description="Helical" evidence="18">
    <location>
        <begin position="787"/>
        <end position="806"/>
    </location>
</feature>
<keyword evidence="9 18" id="KW-0812">Transmembrane</keyword>
<evidence type="ECO:0000313" key="20">
    <source>
        <dbReference type="EMBL" id="MFC3163170.1"/>
    </source>
</evidence>
<dbReference type="InterPro" id="IPR008250">
    <property type="entry name" value="ATPase_P-typ_transduc_dom_A_sf"/>
</dbReference>
<name>A0ABV7I2L4_9HYPH</name>
<keyword evidence="13" id="KW-1278">Translocase</keyword>
<keyword evidence="7" id="KW-0997">Cell inner membrane</keyword>
<dbReference type="EMBL" id="JBHRTG010000007">
    <property type="protein sequence ID" value="MFC3163170.1"/>
    <property type="molecule type" value="Genomic_DNA"/>
</dbReference>
<dbReference type="EC" id="7.2.2.14" evidence="4"/>
<feature type="transmembrane region" description="Helical" evidence="18">
    <location>
        <begin position="62"/>
        <end position="80"/>
    </location>
</feature>
<organism evidence="20 21">
    <name type="scientific">Ciceribacter thiooxidans</name>
    <dbReference type="NCBI Taxonomy" id="1969821"/>
    <lineage>
        <taxon>Bacteria</taxon>
        <taxon>Pseudomonadati</taxon>
        <taxon>Pseudomonadota</taxon>
        <taxon>Alphaproteobacteria</taxon>
        <taxon>Hyphomicrobiales</taxon>
        <taxon>Rhizobiaceae</taxon>
        <taxon>Ciceribacter</taxon>
    </lineage>
</organism>